<evidence type="ECO:0000313" key="2">
    <source>
        <dbReference type="EMBL" id="KAF2770218.1"/>
    </source>
</evidence>
<keyword evidence="3" id="KW-1185">Reference proteome</keyword>
<gene>
    <name evidence="2" type="ORF">EJ03DRAFT_76916</name>
</gene>
<evidence type="ECO:0000256" key="1">
    <source>
        <dbReference type="SAM" id="SignalP"/>
    </source>
</evidence>
<feature type="chain" id="PRO_5026166023" evidence="1">
    <location>
        <begin position="26"/>
        <end position="317"/>
    </location>
</feature>
<sequence>MGKHNRLQVILYALGLLVLESRCVGHGQDRSTKQARCCGSQTPCFTYDELWKMHKTFWNMHMYPNNVEAAKSINSTIFAENVIGRVEQTREFLGRELNTEYIFGLFTGVALNPGAIEILGRPVAYDIIHFAATDYVTSSAVVVTYNHSSYLSPLEIDSFITWNSHKQITQYDVTFRRSDHSLDLTFARFQRTIGASSLAQTLNVMTQALAQSVCTAHDRYCDGTNQQYESRDVCMKFLTQEIRFGKVYEQGRNTLLCRVLHQYMVAYRPQVHCPHLGPSGGDMCVDDKDYESIVREKLYTNAPFVPRGKVDASIAVQ</sequence>
<feature type="signal peptide" evidence="1">
    <location>
        <begin position="1"/>
        <end position="25"/>
    </location>
</feature>
<accession>A0A6G1LCS3</accession>
<name>A0A6G1LCS3_9PEZI</name>
<organism evidence="2 3">
    <name type="scientific">Teratosphaeria nubilosa</name>
    <dbReference type="NCBI Taxonomy" id="161662"/>
    <lineage>
        <taxon>Eukaryota</taxon>
        <taxon>Fungi</taxon>
        <taxon>Dikarya</taxon>
        <taxon>Ascomycota</taxon>
        <taxon>Pezizomycotina</taxon>
        <taxon>Dothideomycetes</taxon>
        <taxon>Dothideomycetidae</taxon>
        <taxon>Mycosphaerellales</taxon>
        <taxon>Teratosphaeriaceae</taxon>
        <taxon>Teratosphaeria</taxon>
    </lineage>
</organism>
<dbReference type="OrthoDB" id="10010954at2759"/>
<dbReference type="Proteomes" id="UP000799436">
    <property type="component" value="Unassembled WGS sequence"/>
</dbReference>
<protein>
    <submittedName>
        <fullName evidence="2">Uncharacterized protein</fullName>
    </submittedName>
</protein>
<proteinExistence type="predicted"/>
<keyword evidence="1" id="KW-0732">Signal</keyword>
<reference evidence="2" key="1">
    <citation type="journal article" date="2020" name="Stud. Mycol.">
        <title>101 Dothideomycetes genomes: a test case for predicting lifestyles and emergence of pathogens.</title>
        <authorList>
            <person name="Haridas S."/>
            <person name="Albert R."/>
            <person name="Binder M."/>
            <person name="Bloem J."/>
            <person name="Labutti K."/>
            <person name="Salamov A."/>
            <person name="Andreopoulos B."/>
            <person name="Baker S."/>
            <person name="Barry K."/>
            <person name="Bills G."/>
            <person name="Bluhm B."/>
            <person name="Cannon C."/>
            <person name="Castanera R."/>
            <person name="Culley D."/>
            <person name="Daum C."/>
            <person name="Ezra D."/>
            <person name="Gonzalez J."/>
            <person name="Henrissat B."/>
            <person name="Kuo A."/>
            <person name="Liang C."/>
            <person name="Lipzen A."/>
            <person name="Lutzoni F."/>
            <person name="Magnuson J."/>
            <person name="Mondo S."/>
            <person name="Nolan M."/>
            <person name="Ohm R."/>
            <person name="Pangilinan J."/>
            <person name="Park H.-J."/>
            <person name="Ramirez L."/>
            <person name="Alfaro M."/>
            <person name="Sun H."/>
            <person name="Tritt A."/>
            <person name="Yoshinaga Y."/>
            <person name="Zwiers L.-H."/>
            <person name="Turgeon B."/>
            <person name="Goodwin S."/>
            <person name="Spatafora J."/>
            <person name="Crous P."/>
            <person name="Grigoriev I."/>
        </authorList>
    </citation>
    <scope>NUCLEOTIDE SEQUENCE</scope>
    <source>
        <strain evidence="2">CBS 116005</strain>
    </source>
</reference>
<evidence type="ECO:0000313" key="3">
    <source>
        <dbReference type="Proteomes" id="UP000799436"/>
    </source>
</evidence>
<dbReference type="AlphaFoldDB" id="A0A6G1LCS3"/>
<dbReference type="EMBL" id="ML995827">
    <property type="protein sequence ID" value="KAF2770218.1"/>
    <property type="molecule type" value="Genomic_DNA"/>
</dbReference>